<name>A0A834WCY1_9FABA</name>
<proteinExistence type="predicted"/>
<protein>
    <submittedName>
        <fullName evidence="1">Uncharacterized protein</fullName>
    </submittedName>
</protein>
<comment type="caution">
    <text evidence="1">The sequence shown here is derived from an EMBL/GenBank/DDBJ whole genome shotgun (WGS) entry which is preliminary data.</text>
</comment>
<keyword evidence="2" id="KW-1185">Reference proteome</keyword>
<accession>A0A834WCY1</accession>
<organism evidence="1 2">
    <name type="scientific">Senna tora</name>
    <dbReference type="NCBI Taxonomy" id="362788"/>
    <lineage>
        <taxon>Eukaryota</taxon>
        <taxon>Viridiplantae</taxon>
        <taxon>Streptophyta</taxon>
        <taxon>Embryophyta</taxon>
        <taxon>Tracheophyta</taxon>
        <taxon>Spermatophyta</taxon>
        <taxon>Magnoliopsida</taxon>
        <taxon>eudicotyledons</taxon>
        <taxon>Gunneridae</taxon>
        <taxon>Pentapetalae</taxon>
        <taxon>rosids</taxon>
        <taxon>fabids</taxon>
        <taxon>Fabales</taxon>
        <taxon>Fabaceae</taxon>
        <taxon>Caesalpinioideae</taxon>
        <taxon>Cassia clade</taxon>
        <taxon>Senna</taxon>
    </lineage>
</organism>
<dbReference type="EMBL" id="JAAIUW010000010">
    <property type="protein sequence ID" value="KAF7812584.1"/>
    <property type="molecule type" value="Genomic_DNA"/>
</dbReference>
<sequence>MASRCIWESEWIYCSNGNRDHMEEFKKYKFNRVVAQESQTDRFALYFGIQVDVKLEWDSR</sequence>
<reference evidence="1" key="1">
    <citation type="submission" date="2020-09" db="EMBL/GenBank/DDBJ databases">
        <title>Genome-Enabled Discovery of Anthraquinone Biosynthesis in Senna tora.</title>
        <authorList>
            <person name="Kang S.-H."/>
            <person name="Pandey R.P."/>
            <person name="Lee C.-M."/>
            <person name="Sim J.-S."/>
            <person name="Jeong J.-T."/>
            <person name="Choi B.-S."/>
            <person name="Jung M."/>
            <person name="Ginzburg D."/>
            <person name="Zhao K."/>
            <person name="Won S.Y."/>
            <person name="Oh T.-J."/>
            <person name="Yu Y."/>
            <person name="Kim N.-H."/>
            <person name="Lee O.R."/>
            <person name="Lee T.-H."/>
            <person name="Bashyal P."/>
            <person name="Kim T.-S."/>
            <person name="Lee W.-H."/>
            <person name="Kawkins C."/>
            <person name="Kim C.-K."/>
            <person name="Kim J.S."/>
            <person name="Ahn B.O."/>
            <person name="Rhee S.Y."/>
            <person name="Sohng J.K."/>
        </authorList>
    </citation>
    <scope>NUCLEOTIDE SEQUENCE</scope>
    <source>
        <tissue evidence="1">Leaf</tissue>
    </source>
</reference>
<dbReference type="Proteomes" id="UP000634136">
    <property type="component" value="Unassembled WGS sequence"/>
</dbReference>
<evidence type="ECO:0000313" key="2">
    <source>
        <dbReference type="Proteomes" id="UP000634136"/>
    </source>
</evidence>
<dbReference type="AlphaFoldDB" id="A0A834WCY1"/>
<gene>
    <name evidence="1" type="ORF">G2W53_033560</name>
</gene>
<evidence type="ECO:0000313" key="1">
    <source>
        <dbReference type="EMBL" id="KAF7812584.1"/>
    </source>
</evidence>